<keyword evidence="2" id="KW-0677">Repeat</keyword>
<dbReference type="InterPro" id="IPR026082">
    <property type="entry name" value="ABCA"/>
</dbReference>
<protein>
    <recommendedName>
        <fullName evidence="3">ATPase AAA-type core domain-containing protein</fullName>
    </recommendedName>
</protein>
<reference evidence="4" key="1">
    <citation type="submission" date="2013-04" db="EMBL/GenBank/DDBJ databases">
        <authorList>
            <person name="Qu J."/>
            <person name="Murali S.C."/>
            <person name="Bandaranaike D."/>
            <person name="Bellair M."/>
            <person name="Blankenburg K."/>
            <person name="Chao H."/>
            <person name="Dinh H."/>
            <person name="Doddapaneni H."/>
            <person name="Downs B."/>
            <person name="Dugan-Rocha S."/>
            <person name="Elkadiri S."/>
            <person name="Gnanaolivu R.D."/>
            <person name="Hernandez B."/>
            <person name="Javaid M."/>
            <person name="Jayaseelan J.C."/>
            <person name="Lee S."/>
            <person name="Li M."/>
            <person name="Ming W."/>
            <person name="Munidasa M."/>
            <person name="Muniz J."/>
            <person name="Nguyen L."/>
            <person name="Ongeri F."/>
            <person name="Osuji N."/>
            <person name="Pu L.-L."/>
            <person name="Puazo M."/>
            <person name="Qu C."/>
            <person name="Quiroz J."/>
            <person name="Raj R."/>
            <person name="Weissenberger G."/>
            <person name="Xin Y."/>
            <person name="Zou X."/>
            <person name="Han Y."/>
            <person name="Richards S."/>
            <person name="Worley K."/>
            <person name="Muzny D."/>
            <person name="Gibbs R."/>
        </authorList>
    </citation>
    <scope>NUCLEOTIDE SEQUENCE</scope>
    <source>
        <strain evidence="4">Sampled in the wild</strain>
    </source>
</reference>
<reference evidence="4" key="2">
    <citation type="submission" date="2017-10" db="EMBL/GenBank/DDBJ databases">
        <title>Ladona fulva Genome sequencing and assembly.</title>
        <authorList>
            <person name="Murali S."/>
            <person name="Richards S."/>
            <person name="Bandaranaike D."/>
            <person name="Bellair M."/>
            <person name="Blankenburg K."/>
            <person name="Chao H."/>
            <person name="Dinh H."/>
            <person name="Doddapaneni H."/>
            <person name="Dugan-Rocha S."/>
            <person name="Elkadiri S."/>
            <person name="Gnanaolivu R."/>
            <person name="Hernandez B."/>
            <person name="Skinner E."/>
            <person name="Javaid M."/>
            <person name="Lee S."/>
            <person name="Li M."/>
            <person name="Ming W."/>
            <person name="Munidasa M."/>
            <person name="Muniz J."/>
            <person name="Nguyen L."/>
            <person name="Hughes D."/>
            <person name="Osuji N."/>
            <person name="Pu L.-L."/>
            <person name="Puazo M."/>
            <person name="Qu C."/>
            <person name="Quiroz J."/>
            <person name="Raj R."/>
            <person name="Weissenberger G."/>
            <person name="Xin Y."/>
            <person name="Zou X."/>
            <person name="Han Y."/>
            <person name="Worley K."/>
            <person name="Muzny D."/>
            <person name="Gibbs R."/>
        </authorList>
    </citation>
    <scope>NUCLEOTIDE SEQUENCE</scope>
    <source>
        <strain evidence="4">Sampled in the wild</strain>
    </source>
</reference>
<feature type="domain" description="ATPase AAA-type core" evidence="3">
    <location>
        <begin position="46"/>
        <end position="121"/>
    </location>
</feature>
<evidence type="ECO:0000259" key="3">
    <source>
        <dbReference type="Pfam" id="PF13304"/>
    </source>
</evidence>
<dbReference type="GO" id="GO:0005319">
    <property type="term" value="F:lipid transporter activity"/>
    <property type="evidence" value="ECO:0007669"/>
    <property type="project" value="TreeGrafter"/>
</dbReference>
<dbReference type="Proteomes" id="UP000792457">
    <property type="component" value="Unassembled WGS sequence"/>
</dbReference>
<dbReference type="Pfam" id="PF13304">
    <property type="entry name" value="AAA_21"/>
    <property type="match status" value="1"/>
</dbReference>
<keyword evidence="5" id="KW-1185">Reference proteome</keyword>
<evidence type="ECO:0000256" key="2">
    <source>
        <dbReference type="ARBA" id="ARBA00022737"/>
    </source>
</evidence>
<comment type="caution">
    <text evidence="4">The sequence shown here is derived from an EMBL/GenBank/DDBJ whole genome shotgun (WGS) entry which is preliminary data.</text>
</comment>
<dbReference type="PANTHER" id="PTHR19229:SF36">
    <property type="entry name" value="ATP-BINDING CASSETTE SUB-FAMILY A MEMBER 2"/>
    <property type="match status" value="1"/>
</dbReference>
<dbReference type="GO" id="GO:0016020">
    <property type="term" value="C:membrane"/>
    <property type="evidence" value="ECO:0007669"/>
    <property type="project" value="InterPro"/>
</dbReference>
<proteinExistence type="predicted"/>
<organism evidence="4 5">
    <name type="scientific">Ladona fulva</name>
    <name type="common">Scarce chaser dragonfly</name>
    <name type="synonym">Libellula fulva</name>
    <dbReference type="NCBI Taxonomy" id="123851"/>
    <lineage>
        <taxon>Eukaryota</taxon>
        <taxon>Metazoa</taxon>
        <taxon>Ecdysozoa</taxon>
        <taxon>Arthropoda</taxon>
        <taxon>Hexapoda</taxon>
        <taxon>Insecta</taxon>
        <taxon>Pterygota</taxon>
        <taxon>Palaeoptera</taxon>
        <taxon>Odonata</taxon>
        <taxon>Epiprocta</taxon>
        <taxon>Anisoptera</taxon>
        <taxon>Libelluloidea</taxon>
        <taxon>Libellulidae</taxon>
        <taxon>Ladona</taxon>
    </lineage>
</organism>
<dbReference type="PANTHER" id="PTHR19229">
    <property type="entry name" value="ATP-BINDING CASSETTE TRANSPORTER SUBFAMILY A ABCA"/>
    <property type="match status" value="1"/>
</dbReference>
<evidence type="ECO:0000313" key="4">
    <source>
        <dbReference type="EMBL" id="KAG8226834.1"/>
    </source>
</evidence>
<evidence type="ECO:0000313" key="5">
    <source>
        <dbReference type="Proteomes" id="UP000792457"/>
    </source>
</evidence>
<accession>A0A8K0P0N5</accession>
<dbReference type="EMBL" id="KZ308299">
    <property type="protein sequence ID" value="KAG8226834.1"/>
    <property type="molecule type" value="Genomic_DNA"/>
</dbReference>
<dbReference type="AlphaFoldDB" id="A0A8K0P0N5"/>
<dbReference type="Gene3D" id="3.40.50.300">
    <property type="entry name" value="P-loop containing nucleotide triphosphate hydrolases"/>
    <property type="match status" value="1"/>
</dbReference>
<dbReference type="GO" id="GO:0016887">
    <property type="term" value="F:ATP hydrolysis activity"/>
    <property type="evidence" value="ECO:0007669"/>
    <property type="project" value="InterPro"/>
</dbReference>
<dbReference type="GO" id="GO:0005524">
    <property type="term" value="F:ATP binding"/>
    <property type="evidence" value="ECO:0007669"/>
    <property type="project" value="InterPro"/>
</dbReference>
<name>A0A8K0P0N5_LADFU</name>
<keyword evidence="1" id="KW-0813">Transport</keyword>
<sequence length="306" mass="33831">MLNDLVVLVFLFMDRFIEILYERKEFIFQLVDDGLKKLGLGRYADRLSGTFSGGNKRKLSTAIALVGDPPLVFLDEPTSGMDVGARRFLWACILSVVREKEGNKGEGKGRSVVLTSHSMEECEALCSRLTIMVNGRFRCLGSVQHLKDKFGSGYTLIVHCKGEQGAESVAEQLSARLPPGAIIREAHHNRLRFQLPRGTCTASQGSDAQDESMTPIRLSAVFRAMEDAREEGLVEDYSIMQTTLEEVFIRFANEQKDANGVGEEEVIAQGKKSHRRTLIGSSACCYPRLSSVQSRRYKASISGGAV</sequence>
<dbReference type="GO" id="GO:0140359">
    <property type="term" value="F:ABC-type transporter activity"/>
    <property type="evidence" value="ECO:0007669"/>
    <property type="project" value="InterPro"/>
</dbReference>
<dbReference type="SUPFAM" id="SSF52540">
    <property type="entry name" value="P-loop containing nucleoside triphosphate hydrolases"/>
    <property type="match status" value="1"/>
</dbReference>
<gene>
    <name evidence="4" type="ORF">J437_LFUL007088</name>
</gene>
<dbReference type="OrthoDB" id="10255969at2759"/>
<dbReference type="InterPro" id="IPR003959">
    <property type="entry name" value="ATPase_AAA_core"/>
</dbReference>
<dbReference type="InterPro" id="IPR027417">
    <property type="entry name" value="P-loop_NTPase"/>
</dbReference>
<evidence type="ECO:0000256" key="1">
    <source>
        <dbReference type="ARBA" id="ARBA00022448"/>
    </source>
</evidence>